<dbReference type="InterPro" id="IPR012337">
    <property type="entry name" value="RNaseH-like_sf"/>
</dbReference>
<evidence type="ECO:0000256" key="11">
    <source>
        <dbReference type="ARBA" id="ARBA00023204"/>
    </source>
</evidence>
<dbReference type="SUPFAM" id="SSF53098">
    <property type="entry name" value="Ribonuclease H-like"/>
    <property type="match status" value="1"/>
</dbReference>
<proteinExistence type="inferred from homology"/>
<dbReference type="GO" id="GO:0048476">
    <property type="term" value="C:Holliday junction resolvase complex"/>
    <property type="evidence" value="ECO:0007669"/>
    <property type="project" value="UniProtKB-UniRule"/>
</dbReference>
<sequence>MRILGIDPGLATTGYGVIDYHKNQFQAVQYGVIRTNSKTSMPQRLSIINANLKEVILRYEPDVMAVEELFFNTNAKTAMLVGQARGVVLLTATMEGIETYEYTPLQVKQGVAGYGRAEKKQIQLMVKTLLNLKELPKPDDAADALAIAMCHAHTGNFCNVFKV</sequence>
<dbReference type="EC" id="3.1.21.10" evidence="13 14"/>
<dbReference type="GO" id="GO:0006281">
    <property type="term" value="P:DNA repair"/>
    <property type="evidence" value="ECO:0007669"/>
    <property type="project" value="UniProtKB-UniRule"/>
</dbReference>
<evidence type="ECO:0000313" key="16">
    <source>
        <dbReference type="Proteomes" id="UP000199230"/>
    </source>
</evidence>
<evidence type="ECO:0000256" key="10">
    <source>
        <dbReference type="ARBA" id="ARBA00023172"/>
    </source>
</evidence>
<feature type="active site" evidence="13">
    <location>
        <position position="67"/>
    </location>
</feature>
<comment type="subcellular location">
    <subcellularLocation>
        <location evidence="13">Cytoplasm</location>
    </subcellularLocation>
</comment>
<organism evidence="15 16">
    <name type="scientific">Tindallia californiensis</name>
    <dbReference type="NCBI Taxonomy" id="159292"/>
    <lineage>
        <taxon>Bacteria</taxon>
        <taxon>Bacillati</taxon>
        <taxon>Bacillota</taxon>
        <taxon>Clostridia</taxon>
        <taxon>Peptostreptococcales</taxon>
        <taxon>Tindalliaceae</taxon>
        <taxon>Tindallia</taxon>
    </lineage>
</organism>
<evidence type="ECO:0000256" key="3">
    <source>
        <dbReference type="ARBA" id="ARBA00022722"/>
    </source>
</evidence>
<evidence type="ECO:0000256" key="2">
    <source>
        <dbReference type="ARBA" id="ARBA00022490"/>
    </source>
</evidence>
<gene>
    <name evidence="13" type="primary">ruvC</name>
    <name evidence="15" type="ORF">SAMN05192546_10572</name>
</gene>
<dbReference type="GO" id="GO:0006310">
    <property type="term" value="P:DNA recombination"/>
    <property type="evidence" value="ECO:0007669"/>
    <property type="project" value="UniProtKB-UniRule"/>
</dbReference>
<feature type="binding site" evidence="13">
    <location>
        <position position="140"/>
    </location>
    <ligand>
        <name>Mg(2+)</name>
        <dbReference type="ChEBI" id="CHEBI:18420"/>
        <label>1</label>
    </ligand>
</feature>
<evidence type="ECO:0000256" key="7">
    <source>
        <dbReference type="ARBA" id="ARBA00022801"/>
    </source>
</evidence>
<dbReference type="GO" id="GO:0000287">
    <property type="term" value="F:magnesium ion binding"/>
    <property type="evidence" value="ECO:0007669"/>
    <property type="project" value="UniProtKB-UniRule"/>
</dbReference>
<keyword evidence="2 13" id="KW-0963">Cytoplasm</keyword>
<keyword evidence="3 13" id="KW-0540">Nuclease</keyword>
<dbReference type="PRINTS" id="PR00696">
    <property type="entry name" value="RSOLVASERUVC"/>
</dbReference>
<keyword evidence="8 13" id="KW-0460">Magnesium</keyword>
<dbReference type="FunFam" id="3.30.420.10:FF:000002">
    <property type="entry name" value="Crossover junction endodeoxyribonuclease RuvC"/>
    <property type="match status" value="1"/>
</dbReference>
<keyword evidence="16" id="KW-1185">Reference proteome</keyword>
<dbReference type="RefSeq" id="WP_093313085.1">
    <property type="nucleotide sequence ID" value="NZ_FNPV01000005.1"/>
</dbReference>
<dbReference type="Proteomes" id="UP000199230">
    <property type="component" value="Unassembled WGS sequence"/>
</dbReference>
<dbReference type="NCBIfam" id="TIGR00228">
    <property type="entry name" value="ruvC"/>
    <property type="match status" value="1"/>
</dbReference>
<dbReference type="AlphaFoldDB" id="A0A1H3NDQ9"/>
<evidence type="ECO:0000256" key="1">
    <source>
        <dbReference type="ARBA" id="ARBA00009518"/>
    </source>
</evidence>
<dbReference type="HAMAP" id="MF_00034">
    <property type="entry name" value="RuvC"/>
    <property type="match status" value="1"/>
</dbReference>
<dbReference type="OrthoDB" id="9805499at2"/>
<evidence type="ECO:0000313" key="15">
    <source>
        <dbReference type="EMBL" id="SDY87026.1"/>
    </source>
</evidence>
<dbReference type="CDD" id="cd16962">
    <property type="entry name" value="RuvC"/>
    <property type="match status" value="1"/>
</dbReference>
<feature type="active site" evidence="13">
    <location>
        <position position="7"/>
    </location>
</feature>
<comment type="function">
    <text evidence="13">The RuvA-RuvB-RuvC complex processes Holliday junction (HJ) DNA during genetic recombination and DNA repair. Endonuclease that resolves HJ intermediates. Cleaves cruciform DNA by making single-stranded nicks across the HJ at symmetrical positions within the homologous arms, yielding a 5'-phosphate and a 3'-hydroxyl group; requires a central core of homology in the junction. The consensus cleavage sequence is 5'-(A/T)TT(C/G)-3'. Cleavage occurs on the 3'-side of the TT dinucleotide at the point of strand exchange. HJ branch migration catalyzed by RuvA-RuvB allows RuvC to scan DNA until it finds its consensus sequence, where it cleaves and resolves the cruciform DNA.</text>
</comment>
<dbReference type="NCBIfam" id="NF000711">
    <property type="entry name" value="PRK00039.2-1"/>
    <property type="match status" value="1"/>
</dbReference>
<accession>A0A1H3NDQ9</accession>
<dbReference type="Gene3D" id="3.30.420.10">
    <property type="entry name" value="Ribonuclease H-like superfamily/Ribonuclease H"/>
    <property type="match status" value="1"/>
</dbReference>
<keyword evidence="7 13" id="KW-0378">Hydrolase</keyword>
<feature type="active site" evidence="13">
    <location>
        <position position="140"/>
    </location>
</feature>
<keyword evidence="5 13" id="KW-0255">Endonuclease</keyword>
<comment type="catalytic activity">
    <reaction evidence="12 13">
        <text>Endonucleolytic cleavage at a junction such as a reciprocal single-stranded crossover between two homologous DNA duplexes (Holliday junction).</text>
        <dbReference type="EC" id="3.1.21.10"/>
    </reaction>
</comment>
<dbReference type="GO" id="GO:0003677">
    <property type="term" value="F:DNA binding"/>
    <property type="evidence" value="ECO:0007669"/>
    <property type="project" value="UniProtKB-KW"/>
</dbReference>
<dbReference type="GO" id="GO:0005737">
    <property type="term" value="C:cytoplasm"/>
    <property type="evidence" value="ECO:0007669"/>
    <property type="project" value="UniProtKB-SubCell"/>
</dbReference>
<evidence type="ECO:0000256" key="6">
    <source>
        <dbReference type="ARBA" id="ARBA00022763"/>
    </source>
</evidence>
<keyword evidence="9 13" id="KW-0238">DNA-binding</keyword>
<dbReference type="InterPro" id="IPR002176">
    <property type="entry name" value="X-over_junc_endoDNase_RuvC"/>
</dbReference>
<evidence type="ECO:0000256" key="9">
    <source>
        <dbReference type="ARBA" id="ARBA00023125"/>
    </source>
</evidence>
<evidence type="ECO:0000256" key="4">
    <source>
        <dbReference type="ARBA" id="ARBA00022723"/>
    </source>
</evidence>
<dbReference type="PANTHER" id="PTHR30194:SF3">
    <property type="entry name" value="CROSSOVER JUNCTION ENDODEOXYRIBONUCLEASE RUVC"/>
    <property type="match status" value="1"/>
</dbReference>
<keyword evidence="4 13" id="KW-0479">Metal-binding</keyword>
<dbReference type="PROSITE" id="PS01321">
    <property type="entry name" value="RUVC"/>
    <property type="match status" value="1"/>
</dbReference>
<dbReference type="InterPro" id="IPR020563">
    <property type="entry name" value="X-over_junc_endoDNase_Mg_BS"/>
</dbReference>
<evidence type="ECO:0000256" key="14">
    <source>
        <dbReference type="NCBIfam" id="TIGR00228"/>
    </source>
</evidence>
<feature type="binding site" evidence="13">
    <location>
        <position position="67"/>
    </location>
    <ligand>
        <name>Mg(2+)</name>
        <dbReference type="ChEBI" id="CHEBI:18420"/>
        <label>2</label>
    </ligand>
</feature>
<keyword evidence="11 13" id="KW-0234">DNA repair</keyword>
<evidence type="ECO:0000256" key="8">
    <source>
        <dbReference type="ARBA" id="ARBA00022842"/>
    </source>
</evidence>
<keyword evidence="6 13" id="KW-0227">DNA damage</keyword>
<protein>
    <recommendedName>
        <fullName evidence="13 14">Crossover junction endodeoxyribonuclease RuvC</fullName>
        <ecNumber evidence="13 14">3.1.21.10</ecNumber>
    </recommendedName>
    <alternativeName>
        <fullName evidence="13">Holliday junction nuclease RuvC</fullName>
    </alternativeName>
    <alternativeName>
        <fullName evidence="13">Holliday junction resolvase RuvC</fullName>
    </alternativeName>
</protein>
<dbReference type="InterPro" id="IPR036397">
    <property type="entry name" value="RNaseH_sf"/>
</dbReference>
<dbReference type="Pfam" id="PF02075">
    <property type="entry name" value="RuvC"/>
    <property type="match status" value="1"/>
</dbReference>
<reference evidence="15 16" key="1">
    <citation type="submission" date="2016-10" db="EMBL/GenBank/DDBJ databases">
        <authorList>
            <person name="de Groot N.N."/>
        </authorList>
    </citation>
    <scope>NUCLEOTIDE SEQUENCE [LARGE SCALE GENOMIC DNA]</scope>
    <source>
        <strain evidence="15 16">APO</strain>
    </source>
</reference>
<comment type="subunit">
    <text evidence="13">Homodimer which binds Holliday junction (HJ) DNA. The HJ becomes 2-fold symmetrical on binding to RuvC with unstacked arms; it has a different conformation from HJ DNA in complex with RuvA. In the full resolvosome a probable DNA-RuvA(4)-RuvB(12)-RuvC(2) complex forms which resolves the HJ.</text>
</comment>
<dbReference type="EMBL" id="FNPV01000005">
    <property type="protein sequence ID" value="SDY87026.1"/>
    <property type="molecule type" value="Genomic_DNA"/>
</dbReference>
<dbReference type="GO" id="GO:0008821">
    <property type="term" value="F:crossover junction DNA endonuclease activity"/>
    <property type="evidence" value="ECO:0007669"/>
    <property type="project" value="UniProtKB-UniRule"/>
</dbReference>
<evidence type="ECO:0000256" key="13">
    <source>
        <dbReference type="HAMAP-Rule" id="MF_00034"/>
    </source>
</evidence>
<dbReference type="STRING" id="159292.SAMN05192546_10572"/>
<dbReference type="PANTHER" id="PTHR30194">
    <property type="entry name" value="CROSSOVER JUNCTION ENDODEOXYRIBONUCLEASE RUVC"/>
    <property type="match status" value="1"/>
</dbReference>
<keyword evidence="10 13" id="KW-0233">DNA recombination</keyword>
<name>A0A1H3NDQ9_9FIRM</name>
<evidence type="ECO:0000256" key="12">
    <source>
        <dbReference type="ARBA" id="ARBA00029354"/>
    </source>
</evidence>
<evidence type="ECO:0000256" key="5">
    <source>
        <dbReference type="ARBA" id="ARBA00022759"/>
    </source>
</evidence>
<feature type="binding site" evidence="13">
    <location>
        <position position="7"/>
    </location>
    <ligand>
        <name>Mg(2+)</name>
        <dbReference type="ChEBI" id="CHEBI:18420"/>
        <label>1</label>
    </ligand>
</feature>
<comment type="similarity">
    <text evidence="1 13">Belongs to the RuvC family.</text>
</comment>
<comment type="cofactor">
    <cofactor evidence="13">
        <name>Mg(2+)</name>
        <dbReference type="ChEBI" id="CHEBI:18420"/>
    </cofactor>
    <text evidence="13">Binds 2 Mg(2+) ion per subunit.</text>
</comment>